<protein>
    <submittedName>
        <fullName evidence="4">DNA-binding transcriptional MerR regulator</fullName>
    </submittedName>
</protein>
<evidence type="ECO:0000256" key="2">
    <source>
        <dbReference type="SAM" id="MobiDB-lite"/>
    </source>
</evidence>
<dbReference type="RefSeq" id="WP_184323856.1">
    <property type="nucleotide sequence ID" value="NZ_JACHLZ010000001.1"/>
</dbReference>
<keyword evidence="1 4" id="KW-0238">DNA-binding</keyword>
<accession>A0A841AAE1</accession>
<dbReference type="EMBL" id="JACHLZ010000001">
    <property type="protein sequence ID" value="MBB5830190.1"/>
    <property type="molecule type" value="Genomic_DNA"/>
</dbReference>
<dbReference type="PROSITE" id="PS50937">
    <property type="entry name" value="HTH_MERR_2"/>
    <property type="match status" value="1"/>
</dbReference>
<dbReference type="AlphaFoldDB" id="A0A841AAE1"/>
<dbReference type="SUPFAM" id="SSF46955">
    <property type="entry name" value="Putative DNA-binding domain"/>
    <property type="match status" value="1"/>
</dbReference>
<evidence type="ECO:0000256" key="1">
    <source>
        <dbReference type="ARBA" id="ARBA00023125"/>
    </source>
</evidence>
<dbReference type="InterPro" id="IPR009061">
    <property type="entry name" value="DNA-bd_dom_put_sf"/>
</dbReference>
<dbReference type="Pfam" id="PF13411">
    <property type="entry name" value="MerR_1"/>
    <property type="match status" value="1"/>
</dbReference>
<reference evidence="4 5" key="1">
    <citation type="submission" date="2020-08" db="EMBL/GenBank/DDBJ databases">
        <title>Sequencing the genomes of 1000 actinobacteria strains.</title>
        <authorList>
            <person name="Klenk H.-P."/>
        </authorList>
    </citation>
    <scope>NUCLEOTIDE SEQUENCE [LARGE SCALE GENOMIC DNA]</scope>
    <source>
        <strain evidence="4 5">DSM 28796</strain>
    </source>
</reference>
<dbReference type="SMART" id="SM00422">
    <property type="entry name" value="HTH_MERR"/>
    <property type="match status" value="1"/>
</dbReference>
<dbReference type="GO" id="GO:0003677">
    <property type="term" value="F:DNA binding"/>
    <property type="evidence" value="ECO:0007669"/>
    <property type="project" value="UniProtKB-KW"/>
</dbReference>
<dbReference type="CDD" id="cd04780">
    <property type="entry name" value="HTH_MerR-like_sg5"/>
    <property type="match status" value="1"/>
</dbReference>
<dbReference type="InterPro" id="IPR047057">
    <property type="entry name" value="MerR_fam"/>
</dbReference>
<feature type="compositionally biased region" description="Basic and acidic residues" evidence="2">
    <location>
        <begin position="92"/>
        <end position="118"/>
    </location>
</feature>
<feature type="region of interest" description="Disordered" evidence="2">
    <location>
        <begin position="92"/>
        <end position="126"/>
    </location>
</feature>
<keyword evidence="5" id="KW-1185">Reference proteome</keyword>
<feature type="region of interest" description="Disordered" evidence="2">
    <location>
        <begin position="252"/>
        <end position="280"/>
    </location>
</feature>
<evidence type="ECO:0000259" key="3">
    <source>
        <dbReference type="PROSITE" id="PS50937"/>
    </source>
</evidence>
<dbReference type="Proteomes" id="UP000588158">
    <property type="component" value="Unassembled WGS sequence"/>
</dbReference>
<dbReference type="Gene3D" id="1.10.1660.10">
    <property type="match status" value="1"/>
</dbReference>
<dbReference type="PANTHER" id="PTHR30204">
    <property type="entry name" value="REDOX-CYCLING DRUG-SENSING TRANSCRIPTIONAL ACTIVATOR SOXR"/>
    <property type="match status" value="1"/>
</dbReference>
<name>A0A841AAE1_9MICO</name>
<evidence type="ECO:0000313" key="4">
    <source>
        <dbReference type="EMBL" id="MBB5830190.1"/>
    </source>
</evidence>
<proteinExistence type="predicted"/>
<dbReference type="PRINTS" id="PR00040">
    <property type="entry name" value="HTHMERR"/>
</dbReference>
<comment type="caution">
    <text evidence="4">The sequence shown here is derived from an EMBL/GenBank/DDBJ whole genome shotgun (WGS) entry which is preliminary data.</text>
</comment>
<organism evidence="4 5">
    <name type="scientific">Brachybacterium aquaticum</name>
    <dbReference type="NCBI Taxonomy" id="1432564"/>
    <lineage>
        <taxon>Bacteria</taxon>
        <taxon>Bacillati</taxon>
        <taxon>Actinomycetota</taxon>
        <taxon>Actinomycetes</taxon>
        <taxon>Micrococcales</taxon>
        <taxon>Dermabacteraceae</taxon>
        <taxon>Brachybacterium</taxon>
    </lineage>
</organism>
<gene>
    <name evidence="4" type="ORF">HNR70_000003</name>
</gene>
<dbReference type="InterPro" id="IPR000551">
    <property type="entry name" value="MerR-type_HTH_dom"/>
</dbReference>
<dbReference type="PANTHER" id="PTHR30204:SF98">
    <property type="entry name" value="HTH-TYPE TRANSCRIPTIONAL REGULATOR ADHR"/>
    <property type="match status" value="1"/>
</dbReference>
<feature type="domain" description="HTH merR-type" evidence="3">
    <location>
        <begin position="1"/>
        <end position="70"/>
    </location>
</feature>
<sequence>MRISELSARTDVAVGTIKYYLREGLVPPGRSTSRTTAEYDETHVERIRLVRALIQTGGLGLAAVRRVIEVVDGPAPERLDLLAVAQQALLGEPEKGGPAEGEPAKKSGPAEERGRAEAGEPAEQEPVAGYRIRHGLPPSADVPGTPDPGSRAAAWLAEHGWATWPDDRLAARLESAWLACDQAGISVDEAMMHAYADGMEQIARIDVDSVPREAEDAVRRVVVGTVMIEQVLSALRLLAQRQVSWQLLGPELPGIPGGPAVPETRRAPEVPDAPESPDTP</sequence>
<dbReference type="GO" id="GO:0003700">
    <property type="term" value="F:DNA-binding transcription factor activity"/>
    <property type="evidence" value="ECO:0007669"/>
    <property type="project" value="InterPro"/>
</dbReference>
<evidence type="ECO:0000313" key="5">
    <source>
        <dbReference type="Proteomes" id="UP000588158"/>
    </source>
</evidence>